<dbReference type="SUPFAM" id="SSF144232">
    <property type="entry name" value="HIT/MYND zinc finger-like"/>
    <property type="match status" value="1"/>
</dbReference>
<keyword evidence="6" id="KW-0804">Transcription</keyword>
<evidence type="ECO:0000313" key="11">
    <source>
        <dbReference type="Proteomes" id="UP001634394"/>
    </source>
</evidence>
<evidence type="ECO:0000256" key="3">
    <source>
        <dbReference type="ARBA" id="ARBA00022833"/>
    </source>
</evidence>
<dbReference type="InterPro" id="IPR027974">
    <property type="entry name" value="DUF4470"/>
</dbReference>
<dbReference type="InterPro" id="IPR002893">
    <property type="entry name" value="Znf_MYND"/>
</dbReference>
<proteinExistence type="predicted"/>
<sequence length="1001" mass="115857">MTRFFALLQLYYPQFLNCSAACQVYKIASNPDAVCFYLNRSYLYPYGNSRAIDLSGGCKMKHDVHFLLIGCGDIRNILFTIKTLDDEKSKPKNLHFYLNDIEDVILARNLILLRILEIIDPDKNEDVEFLWSIWYDAAIPKDSLNRLIHIMQDLLQNVSPIVEYMTKETEEEVKSVLKYWLTSNVSLENVKATRSKLLYIRVDEAKMMEINIIPPDIYNTNQVRTWKEEVVNFIDTGSTYKGDLNESCDLSANPTLVCPHVDGWRGHPAGTPFHSYNLYGLNEEQSLFCNCLSQLKRMVWAWKKFRTGTGNKIMISLWREHCLTLCNNVSASEGKYDFIYTSNVGDHVGFLNLFVSCSGLLNRSGLLTMESFHWNGYSTTEDFLKRHIAVPPSYFPTVFGLRLAKDSEIGTSIPRSLDDHIGSKCITIRWLEAERAAERININESPELLAVFRGLVQVCMPLESIKEDFKTPTLLVHIVRKMKDRIVGGAKTLLDIVINSQPGLLTKSGKVFYPHENCFRAVWMAFRDQLGCDWPEVNNKKEHGLVILEIHAEQKRNVKFSDEKLYIGKVFQNCMDSSFRQHMLPPNDPWFFVTTITYKMPGIIKLLLPSDVWDSLGNSSVLALHRASNTTEKLFEPMAIKQHPAVKTVRRISIANKSWTVEEQNSHLKVLEYINRYEIHMKWQESLGQFPFLKVERGPDPTELIIHSKSSTSTCKLRCPVLDVRTMPSLFDKSWTITARKDLNALNGPFILKYRRVDIQRYPKERKSTWQFRAILDANLRHENRKMRETGMEESPQYMVAQFVLGFLEGTRIKPLETKSLRAYFIMVKERNPGQSFGEVSEDIFILTHECHLINEILSVDIDWIDYEKVNLYIKTGKLSKREVDEYCKTQSLKSSAKPCWLDATQKEAELLRKWLILNTMKSKQRQKNPEYQWCFNCFLQPVYTINVENFADNTNNSTSSRQCSWCMREAPGLKACTRCRTALYCGKECQKKDWPRHGLS</sequence>
<dbReference type="PROSITE" id="PS50865">
    <property type="entry name" value="ZF_MYND_2"/>
    <property type="match status" value="1"/>
</dbReference>
<dbReference type="Gene3D" id="6.10.140.2220">
    <property type="match status" value="1"/>
</dbReference>
<dbReference type="Pfam" id="PF01753">
    <property type="entry name" value="zf-MYND"/>
    <property type="match status" value="1"/>
</dbReference>
<keyword evidence="5" id="KW-0238">DNA-binding</keyword>
<evidence type="ECO:0000256" key="7">
    <source>
        <dbReference type="ARBA" id="ARBA00023242"/>
    </source>
</evidence>
<protein>
    <recommendedName>
        <fullName evidence="9">MYND-type domain-containing protein</fullName>
    </recommendedName>
</protein>
<evidence type="ECO:0000256" key="6">
    <source>
        <dbReference type="ARBA" id="ARBA00023163"/>
    </source>
</evidence>
<evidence type="ECO:0000259" key="9">
    <source>
        <dbReference type="PROSITE" id="PS50865"/>
    </source>
</evidence>
<evidence type="ECO:0000256" key="1">
    <source>
        <dbReference type="ARBA" id="ARBA00022723"/>
    </source>
</evidence>
<keyword evidence="4" id="KW-0805">Transcription regulation</keyword>
<accession>A0ABD3USA3</accession>
<dbReference type="InterPro" id="IPR024119">
    <property type="entry name" value="TF_DEAF-1"/>
</dbReference>
<evidence type="ECO:0000256" key="4">
    <source>
        <dbReference type="ARBA" id="ARBA00023015"/>
    </source>
</evidence>
<name>A0ABD3USA3_SINWO</name>
<feature type="non-terminal residue" evidence="10">
    <location>
        <position position="1001"/>
    </location>
</feature>
<keyword evidence="1" id="KW-0479">Metal-binding</keyword>
<evidence type="ECO:0000256" key="2">
    <source>
        <dbReference type="ARBA" id="ARBA00022771"/>
    </source>
</evidence>
<keyword evidence="2 8" id="KW-0863">Zinc-finger</keyword>
<comment type="caution">
    <text evidence="10">The sequence shown here is derived from an EMBL/GenBank/DDBJ whole genome shotgun (WGS) entry which is preliminary data.</text>
</comment>
<reference evidence="10 11" key="1">
    <citation type="submission" date="2024-11" db="EMBL/GenBank/DDBJ databases">
        <title>Chromosome-level genome assembly of the freshwater bivalve Anodonta woodiana.</title>
        <authorList>
            <person name="Chen X."/>
        </authorList>
    </citation>
    <scope>NUCLEOTIDE SEQUENCE [LARGE SCALE GENOMIC DNA]</scope>
    <source>
        <strain evidence="10">MN2024</strain>
        <tissue evidence="10">Gills</tissue>
    </source>
</reference>
<dbReference type="Pfam" id="PF14737">
    <property type="entry name" value="DUF4470"/>
    <property type="match status" value="1"/>
</dbReference>
<organism evidence="10 11">
    <name type="scientific">Sinanodonta woodiana</name>
    <name type="common">Chinese pond mussel</name>
    <name type="synonym">Anodonta woodiana</name>
    <dbReference type="NCBI Taxonomy" id="1069815"/>
    <lineage>
        <taxon>Eukaryota</taxon>
        <taxon>Metazoa</taxon>
        <taxon>Spiralia</taxon>
        <taxon>Lophotrochozoa</taxon>
        <taxon>Mollusca</taxon>
        <taxon>Bivalvia</taxon>
        <taxon>Autobranchia</taxon>
        <taxon>Heteroconchia</taxon>
        <taxon>Palaeoheterodonta</taxon>
        <taxon>Unionida</taxon>
        <taxon>Unionoidea</taxon>
        <taxon>Unionidae</taxon>
        <taxon>Unioninae</taxon>
        <taxon>Sinanodonta</taxon>
    </lineage>
</organism>
<dbReference type="PANTHER" id="PTHR10237">
    <property type="entry name" value="DEFORMED EPIDERMAL AUTOREGULATORY FACTOR 1 HOMOLOG SUPPRESSIN"/>
    <property type="match status" value="1"/>
</dbReference>
<dbReference type="GO" id="GO:0008270">
    <property type="term" value="F:zinc ion binding"/>
    <property type="evidence" value="ECO:0007669"/>
    <property type="project" value="UniProtKB-KW"/>
</dbReference>
<dbReference type="Proteomes" id="UP001634394">
    <property type="component" value="Unassembled WGS sequence"/>
</dbReference>
<evidence type="ECO:0000256" key="5">
    <source>
        <dbReference type="ARBA" id="ARBA00023125"/>
    </source>
</evidence>
<feature type="domain" description="MYND-type" evidence="9">
    <location>
        <begin position="964"/>
        <end position="1001"/>
    </location>
</feature>
<keyword evidence="11" id="KW-1185">Reference proteome</keyword>
<dbReference type="AlphaFoldDB" id="A0ABD3USA3"/>
<keyword evidence="7" id="KW-0539">Nucleus</keyword>
<keyword evidence="3" id="KW-0862">Zinc</keyword>
<dbReference type="PANTHER" id="PTHR10237:SF1">
    <property type="entry name" value="DEFORMED EPIDERMAL AUTOREGULATORY FACTOR 1 HOMOLOG"/>
    <property type="match status" value="1"/>
</dbReference>
<evidence type="ECO:0000256" key="8">
    <source>
        <dbReference type="PROSITE-ProRule" id="PRU00134"/>
    </source>
</evidence>
<gene>
    <name evidence="10" type="ORF">ACJMK2_016023</name>
</gene>
<dbReference type="EMBL" id="JBJQND010000015">
    <property type="protein sequence ID" value="KAL3852369.1"/>
    <property type="molecule type" value="Genomic_DNA"/>
</dbReference>
<dbReference type="GO" id="GO:0003677">
    <property type="term" value="F:DNA binding"/>
    <property type="evidence" value="ECO:0007669"/>
    <property type="project" value="UniProtKB-KW"/>
</dbReference>
<evidence type="ECO:0000313" key="10">
    <source>
        <dbReference type="EMBL" id="KAL3852369.1"/>
    </source>
</evidence>